<reference evidence="10 11" key="1">
    <citation type="submission" date="2018-04" db="EMBL/GenBank/DDBJ databases">
        <title>Thalassorhabdus spongiae gen. nov., sp. nov., isolated from a marine sponge in South-West Iceland.</title>
        <authorList>
            <person name="Knobloch S."/>
            <person name="Daussin A."/>
            <person name="Johannsson R."/>
            <person name="Marteinsson V.T."/>
        </authorList>
    </citation>
    <scope>NUCLEOTIDE SEQUENCE [LARGE SCALE GENOMIC DNA]</scope>
    <source>
        <strain evidence="10 11">Hp12</strain>
    </source>
</reference>
<dbReference type="GO" id="GO:0004657">
    <property type="term" value="F:proline dehydrogenase activity"/>
    <property type="evidence" value="ECO:0007669"/>
    <property type="project" value="UniProtKB-UniRule"/>
</dbReference>
<dbReference type="InterPro" id="IPR016163">
    <property type="entry name" value="Ald_DH_C"/>
</dbReference>
<evidence type="ECO:0000256" key="3">
    <source>
        <dbReference type="ARBA" id="ARBA00023027"/>
    </source>
</evidence>
<dbReference type="Proteomes" id="UP000244906">
    <property type="component" value="Unassembled WGS sequence"/>
</dbReference>
<comment type="catalytic activity">
    <reaction evidence="5">
        <text>L-proline + a quinone = (S)-1-pyrroline-5-carboxylate + a quinol + H(+)</text>
        <dbReference type="Rhea" id="RHEA:23784"/>
        <dbReference type="ChEBI" id="CHEBI:15378"/>
        <dbReference type="ChEBI" id="CHEBI:17388"/>
        <dbReference type="ChEBI" id="CHEBI:24646"/>
        <dbReference type="ChEBI" id="CHEBI:60039"/>
        <dbReference type="ChEBI" id="CHEBI:132124"/>
        <dbReference type="EC" id="1.5.5.2"/>
    </reaction>
</comment>
<protein>
    <recommendedName>
        <fullName evidence="5">Bifunctional protein PutA</fullName>
    </recommendedName>
    <domain>
        <recommendedName>
            <fullName evidence="5">Proline dehydrogenase</fullName>
            <ecNumber evidence="5">1.5.5.2</ecNumber>
        </recommendedName>
        <alternativeName>
            <fullName evidence="5">Proline oxidase</fullName>
        </alternativeName>
    </domain>
    <domain>
        <recommendedName>
            <fullName evidence="5">Delta-1-pyrroline-5-carboxylate dehydrogenase</fullName>
            <shortName evidence="5">P5C dehydrogenase</shortName>
            <ecNumber evidence="5">1.2.1.88</ecNumber>
        </recommendedName>
        <alternativeName>
            <fullName evidence="5">L-glutamate gamma-semialdehyde dehydrogenase</fullName>
        </alternativeName>
    </domain>
</protein>
<dbReference type="FunFam" id="1.20.5.460:FF:000001">
    <property type="entry name" value="Bifunctional protein PutA"/>
    <property type="match status" value="1"/>
</dbReference>
<dbReference type="CDD" id="cd07125">
    <property type="entry name" value="ALDH_PutA-P5CDH"/>
    <property type="match status" value="1"/>
</dbReference>
<dbReference type="InterPro" id="IPR050485">
    <property type="entry name" value="Proline_metab_enzyme"/>
</dbReference>
<dbReference type="InterPro" id="IPR016161">
    <property type="entry name" value="Ald_DH/histidinol_DH"/>
</dbReference>
<dbReference type="InterPro" id="IPR024089">
    <property type="entry name" value="PRODH_PutA_dom_I/II"/>
</dbReference>
<gene>
    <name evidence="10" type="ORF">DC094_04115</name>
</gene>
<evidence type="ECO:0000259" key="8">
    <source>
        <dbReference type="Pfam" id="PF01619"/>
    </source>
</evidence>
<evidence type="ECO:0000256" key="5">
    <source>
        <dbReference type="PIRNR" id="PIRNR000197"/>
    </source>
</evidence>
<dbReference type="InterPro" id="IPR016160">
    <property type="entry name" value="Ald_DH_CS_CYS"/>
</dbReference>
<organism evidence="10 11">
    <name type="scientific">Pelagibaculum spongiae</name>
    <dbReference type="NCBI Taxonomy" id="2080658"/>
    <lineage>
        <taxon>Bacteria</taxon>
        <taxon>Pseudomonadati</taxon>
        <taxon>Pseudomonadota</taxon>
        <taxon>Gammaproteobacteria</taxon>
        <taxon>Oceanospirillales</taxon>
        <taxon>Pelagibaculum</taxon>
    </lineage>
</organism>
<dbReference type="PIRSF" id="PIRSF000197">
    <property type="entry name" value="Bifunct_PutA"/>
    <property type="match status" value="1"/>
</dbReference>
<comment type="pathway">
    <text evidence="5">Amino-acid degradation; L-proline degradation into L-glutamate; L-glutamate from L-proline: step 1/2.</text>
</comment>
<feature type="domain" description="Proline dehydrogenase" evidence="8">
    <location>
        <begin position="206"/>
        <end position="501"/>
    </location>
</feature>
<dbReference type="EC" id="1.5.5.2" evidence="5"/>
<sequence length="1069" mass="116968">MSIAKQIESSVFNAADIFKPNFIDRPLAEIRQLISLVYQYDESQWLKQLLDVARPDQHQLKQITDRTTQLVIDVRKRDDAIHMIDALLLQYSLDTKEGILLMCLAEALLRIPDNQTADALIRDKLGAADWRQHLSQSDSLLVNASTWGLMLSGKIVKVDRKEDGTADGVISKLVSKMGEPMLRQAINQSMKIMGQHFVLAPAIDLALKRGKSYRDKGYTYSFDMLGESALTKADADRYLTDYLKAIEMVAADKTGNGQQPRPTISIKLSALHPRYEVGQRKRVMSELFDSVITLIKKARPLGVGITMDAEEADRQEIFLDLFQKLYQDPAAKGWGNFGLVVQSYNKQALPILGWLAALAKQQGDRIPLRLVKGAYWDAEIKHCQQLGLSSYPVYTRKESTDLAYLACAKFLLSQPVQNLIYSQFASHNAHTVASVLSMAGDFRDFEFQRLHGMGDGLYNTVLEQEKVNIRIYAPVGSHKDLLPYLVRRLLENGANSSFVHRLVDANTPVNTLTVHPAQRLDQLVEQNLPLNNEQIPMAQDLFSDRKNSLGVNIEIESQWHSFKQKVDQFLTAAPISKGPIINGQMVSGGETVSVECPWNPSRPVGRLTYATTEQIEQAITIASNASQSWNFTPVAHRAALLNKLADALEDNLHELVAICHLEAGKTIQDGIDEVREAVDFCRYYANQAIEKFAPISLPGPTGESNELYLTGRGVFGCISPWNFPLAIFLGQVTAALAAGNCVVAKPAEQTSLVAVRAVELMQQVGFPAGVIQLLPGTGAEVGARLSSDDRINGLAFTGSTATAKAINLAIAQREGAIVPLVAETGGQNAMIVDSTALPEQVVRDAIDSAFASAGQRCSALRVMFVQADIADRVIELLSGAMAQLKVGDPSLHSTDLGPVIDQRAFDGLQQHIQQMKTEAKLIAETPLDSSLQGHFVAPVAFEIDRISQLKKEHFGPILHLVRYQASELNQIIDSINNTGYGLTLGIHTRNEYTAQAIEKAARVGNSYINRNQIGAVVGVQPFGGQGLSGTGPKAGGPNYLTRFCVEKTCSINTTAAGGNADLLGLGSHD</sequence>
<keyword evidence="3 5" id="KW-0520">NAD</keyword>
<dbReference type="InterPro" id="IPR015590">
    <property type="entry name" value="Aldehyde_DH_dom"/>
</dbReference>
<keyword evidence="11" id="KW-1185">Reference proteome</keyword>
<comment type="catalytic activity">
    <reaction evidence="4 5">
        <text>L-glutamate 5-semialdehyde + NAD(+) + H2O = L-glutamate + NADH + 2 H(+)</text>
        <dbReference type="Rhea" id="RHEA:30235"/>
        <dbReference type="ChEBI" id="CHEBI:15377"/>
        <dbReference type="ChEBI" id="CHEBI:15378"/>
        <dbReference type="ChEBI" id="CHEBI:29985"/>
        <dbReference type="ChEBI" id="CHEBI:57540"/>
        <dbReference type="ChEBI" id="CHEBI:57945"/>
        <dbReference type="ChEBI" id="CHEBI:58066"/>
        <dbReference type="EC" id="1.2.1.88"/>
    </reaction>
</comment>
<dbReference type="GO" id="GO:0003677">
    <property type="term" value="F:DNA binding"/>
    <property type="evidence" value="ECO:0007669"/>
    <property type="project" value="UniProtKB-KW"/>
</dbReference>
<dbReference type="InterPro" id="IPR005933">
    <property type="entry name" value="PutA_C"/>
</dbReference>
<dbReference type="NCBIfam" id="TIGR01238">
    <property type="entry name" value="D1pyr5carbox3"/>
    <property type="match status" value="1"/>
</dbReference>
<name>A0A2V1H4Q7_9GAMM</name>
<dbReference type="Pfam" id="PF00171">
    <property type="entry name" value="Aldedh"/>
    <property type="match status" value="1"/>
</dbReference>
<feature type="domain" description="Proline dehydrogenase PutA" evidence="9">
    <location>
        <begin position="83"/>
        <end position="197"/>
    </location>
</feature>
<dbReference type="FunFam" id="3.40.309.10:FF:000005">
    <property type="entry name" value="1-pyrroline-5-carboxylate dehydrogenase 1"/>
    <property type="match status" value="1"/>
</dbReference>
<dbReference type="SUPFAM" id="SSF53720">
    <property type="entry name" value="ALDH-like"/>
    <property type="match status" value="1"/>
</dbReference>
<keyword evidence="5" id="KW-0804">Transcription</keyword>
<evidence type="ECO:0000313" key="11">
    <source>
        <dbReference type="Proteomes" id="UP000244906"/>
    </source>
</evidence>
<feature type="domain" description="Aldehyde dehydrogenase" evidence="7">
    <location>
        <begin position="590"/>
        <end position="1048"/>
    </location>
</feature>
<dbReference type="InterPro" id="IPR016162">
    <property type="entry name" value="Ald_DH_N"/>
</dbReference>
<keyword evidence="5" id="KW-0238">DNA-binding</keyword>
<evidence type="ECO:0000313" key="10">
    <source>
        <dbReference type="EMBL" id="PVZ72208.1"/>
    </source>
</evidence>
<dbReference type="RefSeq" id="WP_116685794.1">
    <property type="nucleotide sequence ID" value="NZ_CAWNYD010000001.1"/>
</dbReference>
<comment type="cofactor">
    <cofactor evidence="5">
        <name>FAD</name>
        <dbReference type="ChEBI" id="CHEBI:57692"/>
    </cofactor>
</comment>
<dbReference type="GO" id="GO:0009898">
    <property type="term" value="C:cytoplasmic side of plasma membrane"/>
    <property type="evidence" value="ECO:0007669"/>
    <property type="project" value="TreeGrafter"/>
</dbReference>
<evidence type="ECO:0000259" key="7">
    <source>
        <dbReference type="Pfam" id="PF00171"/>
    </source>
</evidence>
<dbReference type="Gene3D" id="1.20.5.460">
    <property type="entry name" value="Single helix bin"/>
    <property type="match status" value="1"/>
</dbReference>
<keyword evidence="5" id="KW-0642">Proline metabolism</keyword>
<dbReference type="AlphaFoldDB" id="A0A2V1H4Q7"/>
<dbReference type="GO" id="GO:0003842">
    <property type="term" value="F:L-glutamate gamma-semialdehyde dehydrogenase activity"/>
    <property type="evidence" value="ECO:0007669"/>
    <property type="project" value="UniProtKB-UniRule"/>
</dbReference>
<comment type="pathway">
    <text evidence="1 5">Amino-acid degradation; L-proline degradation into L-glutamate; L-glutamate from L-proline: step 2/2.</text>
</comment>
<dbReference type="InterPro" id="IPR024082">
    <property type="entry name" value="PRODH_PutA_dom_II"/>
</dbReference>
<dbReference type="SUPFAM" id="SSF81935">
    <property type="entry name" value="N-terminal domain of bifunctional PutA protein"/>
    <property type="match status" value="1"/>
</dbReference>
<keyword evidence="2 5" id="KW-0560">Oxidoreductase</keyword>
<keyword evidence="5" id="KW-0274">FAD</keyword>
<dbReference type="SUPFAM" id="SSF51730">
    <property type="entry name" value="FAD-linked oxidoreductase"/>
    <property type="match status" value="1"/>
</dbReference>
<evidence type="ECO:0000259" key="9">
    <source>
        <dbReference type="Pfam" id="PF14850"/>
    </source>
</evidence>
<dbReference type="GO" id="GO:0003700">
    <property type="term" value="F:DNA-binding transcription factor activity"/>
    <property type="evidence" value="ECO:0007669"/>
    <property type="project" value="InterPro"/>
</dbReference>
<evidence type="ECO:0000256" key="1">
    <source>
        <dbReference type="ARBA" id="ARBA00004786"/>
    </source>
</evidence>
<dbReference type="Gene3D" id="3.20.20.220">
    <property type="match status" value="1"/>
</dbReference>
<comment type="similarity">
    <text evidence="5">In the C-terminal section; belongs to the aldehyde dehydrogenase family.</text>
</comment>
<dbReference type="OrthoDB" id="9812625at2"/>
<dbReference type="InterPro" id="IPR002872">
    <property type="entry name" value="Proline_DH_dom"/>
</dbReference>
<comment type="caution">
    <text evidence="10">The sequence shown here is derived from an EMBL/GenBank/DDBJ whole genome shotgun (WGS) entry which is preliminary data.</text>
</comment>
<dbReference type="PROSITE" id="PS00070">
    <property type="entry name" value="ALDEHYDE_DEHYDR_CYS"/>
    <property type="match status" value="1"/>
</dbReference>
<keyword evidence="5" id="KW-0285">Flavoprotein</keyword>
<dbReference type="Pfam" id="PF14850">
    <property type="entry name" value="Pro_dh-DNA_bdg"/>
    <property type="match status" value="1"/>
</dbReference>
<dbReference type="NCBIfam" id="NF008869">
    <property type="entry name" value="PRK11904.1"/>
    <property type="match status" value="1"/>
</dbReference>
<dbReference type="PANTHER" id="PTHR42862:SF1">
    <property type="entry name" value="DELTA-1-PYRROLINE-5-CARBOXYLATE DEHYDROGENASE 2, ISOFORM A-RELATED"/>
    <property type="match status" value="1"/>
</dbReference>
<accession>A0A2V1H4Q7</accession>
<dbReference type="EC" id="1.2.1.88" evidence="5"/>
<dbReference type="Pfam" id="PF01619">
    <property type="entry name" value="Pro_dh"/>
    <property type="match status" value="1"/>
</dbReference>
<dbReference type="PANTHER" id="PTHR42862">
    <property type="entry name" value="DELTA-1-PYRROLINE-5-CARBOXYLATE DEHYDROGENASE 1, ISOFORM A-RELATED"/>
    <property type="match status" value="1"/>
</dbReference>
<feature type="active site" evidence="6">
    <location>
        <position position="823"/>
    </location>
</feature>
<dbReference type="InterPro" id="IPR025703">
    <property type="entry name" value="Bifunct_PutA"/>
</dbReference>
<evidence type="ECO:0000256" key="6">
    <source>
        <dbReference type="PIRSR" id="PIRSR000197-1"/>
    </source>
</evidence>
<feature type="active site" evidence="6">
    <location>
        <position position="857"/>
    </location>
</feature>
<proteinExistence type="inferred from homology"/>
<dbReference type="InterPro" id="IPR029041">
    <property type="entry name" value="FAD-linked_oxidoreductase-like"/>
</dbReference>
<dbReference type="EMBL" id="QDDL01000001">
    <property type="protein sequence ID" value="PVZ72208.1"/>
    <property type="molecule type" value="Genomic_DNA"/>
</dbReference>
<dbReference type="Gene3D" id="3.40.309.10">
    <property type="entry name" value="Aldehyde Dehydrogenase, Chain A, domain 2"/>
    <property type="match status" value="1"/>
</dbReference>
<comment type="function">
    <text evidence="5">Oxidizes proline to glutamate for use as a carbon and nitrogen source.</text>
</comment>
<evidence type="ECO:0000256" key="4">
    <source>
        <dbReference type="ARBA" id="ARBA00048142"/>
    </source>
</evidence>
<evidence type="ECO:0000256" key="2">
    <source>
        <dbReference type="ARBA" id="ARBA00023002"/>
    </source>
</evidence>
<dbReference type="GO" id="GO:0010133">
    <property type="term" value="P:L-proline catabolic process to L-glutamate"/>
    <property type="evidence" value="ECO:0007669"/>
    <property type="project" value="UniProtKB-UniRule"/>
</dbReference>
<dbReference type="Gene3D" id="3.40.605.10">
    <property type="entry name" value="Aldehyde Dehydrogenase, Chain A, domain 1"/>
    <property type="match status" value="1"/>
</dbReference>
<comment type="similarity">
    <text evidence="5">In the N-terminal section; belongs to the proline dehydrogenase family.</text>
</comment>
<keyword evidence="5" id="KW-0678">Repressor</keyword>
<keyword evidence="5" id="KW-0805">Transcription regulation</keyword>
<dbReference type="UniPathway" id="UPA00261">
    <property type="reaction ID" value="UER00373"/>
</dbReference>